<dbReference type="KEGG" id="mpp:MICPUCDRAFT_12032"/>
<dbReference type="eggNOG" id="KOG0191">
    <property type="taxonomic scope" value="Eukaryota"/>
</dbReference>
<dbReference type="PANTHER" id="PTHR45815">
    <property type="entry name" value="PROTEIN DISULFIDE-ISOMERASE A6"/>
    <property type="match status" value="1"/>
</dbReference>
<sequence>LVEFYAPWCGHCRQMKPIWERLASELRGFVKVGAVNCETQKSVCGMEGVESYPTIKMKKGG</sequence>
<dbReference type="GO" id="GO:0005788">
    <property type="term" value="C:endoplasmic reticulum lumen"/>
    <property type="evidence" value="ECO:0007669"/>
    <property type="project" value="TreeGrafter"/>
</dbReference>
<dbReference type="Proteomes" id="UP000001876">
    <property type="component" value="Unassembled WGS sequence"/>
</dbReference>
<reference evidence="2 3" key="1">
    <citation type="journal article" date="2009" name="Science">
        <title>Green evolution and dynamic adaptations revealed by genomes of the marine picoeukaryotes Micromonas.</title>
        <authorList>
            <person name="Worden A.Z."/>
            <person name="Lee J.H."/>
            <person name="Mock T."/>
            <person name="Rouze P."/>
            <person name="Simmons M.P."/>
            <person name="Aerts A.L."/>
            <person name="Allen A.E."/>
            <person name="Cuvelier M.L."/>
            <person name="Derelle E."/>
            <person name="Everett M.V."/>
            <person name="Foulon E."/>
            <person name="Grimwood J."/>
            <person name="Gundlach H."/>
            <person name="Henrissat B."/>
            <person name="Napoli C."/>
            <person name="McDonald S.M."/>
            <person name="Parker M.S."/>
            <person name="Rombauts S."/>
            <person name="Salamov A."/>
            <person name="Von Dassow P."/>
            <person name="Badger J.H."/>
            <person name="Coutinho P.M."/>
            <person name="Demir E."/>
            <person name="Dubchak I."/>
            <person name="Gentemann C."/>
            <person name="Eikrem W."/>
            <person name="Gready J.E."/>
            <person name="John U."/>
            <person name="Lanier W."/>
            <person name="Lindquist E.A."/>
            <person name="Lucas S."/>
            <person name="Mayer K.F."/>
            <person name="Moreau H."/>
            <person name="Not F."/>
            <person name="Otillar R."/>
            <person name="Panaud O."/>
            <person name="Pangilinan J."/>
            <person name="Paulsen I."/>
            <person name="Piegu B."/>
            <person name="Poliakov A."/>
            <person name="Robbens S."/>
            <person name="Schmutz J."/>
            <person name="Toulza E."/>
            <person name="Wyss T."/>
            <person name="Zelensky A."/>
            <person name="Zhou K."/>
            <person name="Armbrust E.V."/>
            <person name="Bhattacharya D."/>
            <person name="Goodenough U.W."/>
            <person name="Van de Peer Y."/>
            <person name="Grigoriev I.V."/>
        </authorList>
    </citation>
    <scope>NUCLEOTIDE SEQUENCE [LARGE SCALE GENOMIC DNA]</scope>
    <source>
        <strain evidence="2 3">CCMP1545</strain>
    </source>
</reference>
<dbReference type="OrthoDB" id="74910at2759"/>
<gene>
    <name evidence="2" type="ORF">MICPUCDRAFT_12032</name>
</gene>
<protein>
    <submittedName>
        <fullName evidence="2">Predicted protein</fullName>
    </submittedName>
</protein>
<evidence type="ECO:0000313" key="3">
    <source>
        <dbReference type="Proteomes" id="UP000001876"/>
    </source>
</evidence>
<feature type="non-terminal residue" evidence="2">
    <location>
        <position position="61"/>
    </location>
</feature>
<dbReference type="Pfam" id="PF00085">
    <property type="entry name" value="Thioredoxin"/>
    <property type="match status" value="1"/>
</dbReference>
<evidence type="ECO:0000313" key="2">
    <source>
        <dbReference type="EMBL" id="EEH60861.1"/>
    </source>
</evidence>
<accession>C1MI58</accession>
<dbReference type="AlphaFoldDB" id="C1MI58"/>
<dbReference type="Gene3D" id="3.40.30.10">
    <property type="entry name" value="Glutaredoxin"/>
    <property type="match status" value="1"/>
</dbReference>
<dbReference type="SUPFAM" id="SSF52833">
    <property type="entry name" value="Thioredoxin-like"/>
    <property type="match status" value="1"/>
</dbReference>
<evidence type="ECO:0000259" key="1">
    <source>
        <dbReference type="PROSITE" id="PS51352"/>
    </source>
</evidence>
<dbReference type="InterPro" id="IPR036249">
    <property type="entry name" value="Thioredoxin-like_sf"/>
</dbReference>
<dbReference type="PANTHER" id="PTHR45815:SF3">
    <property type="entry name" value="PROTEIN DISULFIDE-ISOMERASE A6"/>
    <property type="match status" value="1"/>
</dbReference>
<dbReference type="RefSeq" id="XP_003055609.1">
    <property type="nucleotide sequence ID" value="XM_003055563.1"/>
</dbReference>
<organism evidence="3">
    <name type="scientific">Micromonas pusilla (strain CCMP1545)</name>
    <name type="common">Picoplanktonic green alga</name>
    <dbReference type="NCBI Taxonomy" id="564608"/>
    <lineage>
        <taxon>Eukaryota</taxon>
        <taxon>Viridiplantae</taxon>
        <taxon>Chlorophyta</taxon>
        <taxon>Mamiellophyceae</taxon>
        <taxon>Mamiellales</taxon>
        <taxon>Mamiellaceae</taxon>
        <taxon>Micromonas</taxon>
    </lineage>
</organism>
<dbReference type="EMBL" id="GG663735">
    <property type="protein sequence ID" value="EEH60861.1"/>
    <property type="molecule type" value="Genomic_DNA"/>
</dbReference>
<dbReference type="GO" id="GO:0015035">
    <property type="term" value="F:protein-disulfide reductase activity"/>
    <property type="evidence" value="ECO:0007669"/>
    <property type="project" value="TreeGrafter"/>
</dbReference>
<dbReference type="InterPro" id="IPR013766">
    <property type="entry name" value="Thioredoxin_domain"/>
</dbReference>
<dbReference type="CDD" id="cd02961">
    <property type="entry name" value="PDI_a_family"/>
    <property type="match status" value="1"/>
</dbReference>
<dbReference type="PROSITE" id="PS51352">
    <property type="entry name" value="THIOREDOXIN_2"/>
    <property type="match status" value="1"/>
</dbReference>
<dbReference type="STRING" id="564608.C1MI58"/>
<dbReference type="InterPro" id="IPR017937">
    <property type="entry name" value="Thioredoxin_CS"/>
</dbReference>
<name>C1MI58_MICPC</name>
<keyword evidence="3" id="KW-1185">Reference proteome</keyword>
<feature type="non-terminal residue" evidence="2">
    <location>
        <position position="1"/>
    </location>
</feature>
<feature type="domain" description="Thioredoxin" evidence="1">
    <location>
        <begin position="1"/>
        <end position="61"/>
    </location>
</feature>
<dbReference type="GeneID" id="9680931"/>
<proteinExistence type="predicted"/>
<dbReference type="PROSITE" id="PS00194">
    <property type="entry name" value="THIOREDOXIN_1"/>
    <property type="match status" value="1"/>
</dbReference>
<dbReference type="GO" id="GO:0034976">
    <property type="term" value="P:response to endoplasmic reticulum stress"/>
    <property type="evidence" value="ECO:0007669"/>
    <property type="project" value="TreeGrafter"/>
</dbReference>